<dbReference type="Pfam" id="PF00583">
    <property type="entry name" value="Acetyltransf_1"/>
    <property type="match status" value="1"/>
</dbReference>
<dbReference type="Gene3D" id="3.40.630.30">
    <property type="match status" value="1"/>
</dbReference>
<keyword evidence="3" id="KW-0012">Acyltransferase</keyword>
<dbReference type="CDD" id="cd04301">
    <property type="entry name" value="NAT_SF"/>
    <property type="match status" value="1"/>
</dbReference>
<dbReference type="FunFam" id="3.40.630.30:FF:000064">
    <property type="entry name" value="GNAT family acetyltransferase"/>
    <property type="match status" value="1"/>
</dbReference>
<dbReference type="AlphaFoldDB" id="A0A2A6KDV7"/>
<dbReference type="GO" id="GO:0008080">
    <property type="term" value="F:N-acetyltransferase activity"/>
    <property type="evidence" value="ECO:0007669"/>
    <property type="project" value="UniProtKB-ARBA"/>
</dbReference>
<dbReference type="InterPro" id="IPR000182">
    <property type="entry name" value="GNAT_dom"/>
</dbReference>
<evidence type="ECO:0000256" key="2">
    <source>
        <dbReference type="ARBA" id="ARBA00022679"/>
    </source>
</evidence>
<evidence type="ECO:0000256" key="3">
    <source>
        <dbReference type="ARBA" id="ARBA00023315"/>
    </source>
</evidence>
<evidence type="ECO:0000256" key="4">
    <source>
        <dbReference type="SAM" id="Coils"/>
    </source>
</evidence>
<keyword evidence="8" id="KW-1185">Reference proteome</keyword>
<dbReference type="Proteomes" id="UP001268610">
    <property type="component" value="Unassembled WGS sequence"/>
</dbReference>
<evidence type="ECO:0000313" key="8">
    <source>
        <dbReference type="Proteomes" id="UP000219914"/>
    </source>
</evidence>
<accession>A0A2A6KDV7</accession>
<sequence length="166" mass="18421">MTLTIRPATPSDAATILRFVRELADYEKAIDEVEATEESTRAAIFGDDSVTHALICERDGQAIGMAVYFFSYSTWQAKNGLYLEDLYVTPEARGSGAGKALLRRLAQIALEKSCGRFEWSVLDWNEPSIRIYEAIGAAPQKEWIRYRMAGETLAAFARGESLSGLD</sequence>
<reference evidence="6" key="2">
    <citation type="submission" date="2023-04" db="EMBL/GenBank/DDBJ databases">
        <title>Genomic characterization of faba bean (Vicia faba) microsymbionts in Mexican soils.</title>
        <authorList>
            <person name="Rivera Orduna F.N."/>
            <person name="Guevara-Luna J."/>
            <person name="Yan J."/>
            <person name="Arroyo-Herrera I."/>
            <person name="Li Y."/>
            <person name="Vasquez-Murrieta M.S."/>
            <person name="Wang E.T."/>
        </authorList>
    </citation>
    <scope>NUCLEOTIDE SEQUENCE</scope>
    <source>
        <strain evidence="6">CH26</strain>
    </source>
</reference>
<feature type="domain" description="N-acetyltransferase" evidence="5">
    <location>
        <begin position="3"/>
        <end position="159"/>
    </location>
</feature>
<name>A0A2A6KDV7_9HYPH</name>
<evidence type="ECO:0000313" key="9">
    <source>
        <dbReference type="Proteomes" id="UP001268610"/>
    </source>
</evidence>
<dbReference type="InterPro" id="IPR051016">
    <property type="entry name" value="Diverse_Substrate_AcTransf"/>
</dbReference>
<dbReference type="InterPro" id="IPR016181">
    <property type="entry name" value="Acyl_CoA_acyltransferase"/>
</dbReference>
<gene>
    <name evidence="7" type="ORF">CO674_13410</name>
    <name evidence="6" type="ORF">RJJ65_09675</name>
</gene>
<dbReference type="PROSITE" id="PS51186">
    <property type="entry name" value="GNAT"/>
    <property type="match status" value="1"/>
</dbReference>
<keyword evidence="2" id="KW-0808">Transferase</keyword>
<dbReference type="PANTHER" id="PTHR10545">
    <property type="entry name" value="DIAMINE N-ACETYLTRANSFERASE"/>
    <property type="match status" value="1"/>
</dbReference>
<keyword evidence="4" id="KW-0175">Coiled coil</keyword>
<dbReference type="EMBL" id="JAVLSF010000004">
    <property type="protein sequence ID" value="MDR9772925.1"/>
    <property type="molecule type" value="Genomic_DNA"/>
</dbReference>
<dbReference type="RefSeq" id="WP_003563626.1">
    <property type="nucleotide sequence ID" value="NZ_JAVLSD010000007.1"/>
</dbReference>
<dbReference type="SUPFAM" id="SSF55729">
    <property type="entry name" value="Acyl-CoA N-acyltransferases (Nat)"/>
    <property type="match status" value="1"/>
</dbReference>
<evidence type="ECO:0000313" key="7">
    <source>
        <dbReference type="EMBL" id="PDT22954.1"/>
    </source>
</evidence>
<protein>
    <submittedName>
        <fullName evidence="6 7">N-acetyltransferase</fullName>
    </submittedName>
</protein>
<dbReference type="Proteomes" id="UP000219914">
    <property type="component" value="Unassembled WGS sequence"/>
</dbReference>
<evidence type="ECO:0000259" key="5">
    <source>
        <dbReference type="PROSITE" id="PS51186"/>
    </source>
</evidence>
<dbReference type="EMBL" id="NWSY01000009">
    <property type="protein sequence ID" value="PDT22954.1"/>
    <property type="molecule type" value="Genomic_DNA"/>
</dbReference>
<evidence type="ECO:0000313" key="6">
    <source>
        <dbReference type="EMBL" id="MDR9772925.1"/>
    </source>
</evidence>
<evidence type="ECO:0000256" key="1">
    <source>
        <dbReference type="ARBA" id="ARBA00008694"/>
    </source>
</evidence>
<comment type="caution">
    <text evidence="6">The sequence shown here is derived from an EMBL/GenBank/DDBJ whole genome shotgun (WGS) entry which is preliminary data.</text>
</comment>
<organism evidence="6 9">
    <name type="scientific">Rhizobium hidalgonense</name>
    <dbReference type="NCBI Taxonomy" id="1538159"/>
    <lineage>
        <taxon>Bacteria</taxon>
        <taxon>Pseudomonadati</taxon>
        <taxon>Pseudomonadota</taxon>
        <taxon>Alphaproteobacteria</taxon>
        <taxon>Hyphomicrobiales</taxon>
        <taxon>Rhizobiaceae</taxon>
        <taxon>Rhizobium/Agrobacterium group</taxon>
        <taxon>Rhizobium</taxon>
    </lineage>
</organism>
<proteinExistence type="inferred from homology"/>
<feature type="coiled-coil region" evidence="4">
    <location>
        <begin position="16"/>
        <end position="43"/>
    </location>
</feature>
<dbReference type="PANTHER" id="PTHR10545:SF29">
    <property type="entry name" value="GH14572P-RELATED"/>
    <property type="match status" value="1"/>
</dbReference>
<reference evidence="7 8" key="1">
    <citation type="submission" date="2017-09" db="EMBL/GenBank/DDBJ databases">
        <title>Comparative genomics of rhizobia isolated from Phaseolus vulgaris in China.</title>
        <authorList>
            <person name="Tong W."/>
        </authorList>
    </citation>
    <scope>NUCLEOTIDE SEQUENCE [LARGE SCALE GENOMIC DNA]</scope>
    <source>
        <strain evidence="7 8">FH14</strain>
    </source>
</reference>
<comment type="similarity">
    <text evidence="1">Belongs to the acetyltransferase family.</text>
</comment>